<dbReference type="NCBIfam" id="TIGR01741">
    <property type="entry name" value="staph_tand_hypo"/>
    <property type="match status" value="1"/>
</dbReference>
<dbReference type="InterPro" id="IPR036170">
    <property type="entry name" value="YezG-like_sf"/>
</dbReference>
<evidence type="ECO:0000313" key="1">
    <source>
        <dbReference type="EMBL" id="RUQ32761.1"/>
    </source>
</evidence>
<sequence>MDTQITEEIFQKAAQIMNEMIPEEWEKIYLYAQISEDHGTVFFYYFPVGGNKPVYSLNVPKSFNLDEDEFINLRTELDDCFFELWEEIRGSDQEQWTCLTFILENTGNFKIEYGYEDLTENDPIETQVIWEYKTLGIIPENGSYKKSLFDIYMKNLENGEEKR</sequence>
<dbReference type="AlphaFoldDB" id="A0A3S0UJ46"/>
<organism evidence="1 2">
    <name type="scientific">Peribacillus cavernae</name>
    <dbReference type="NCBI Taxonomy" id="1674310"/>
    <lineage>
        <taxon>Bacteria</taxon>
        <taxon>Bacillati</taxon>
        <taxon>Bacillota</taxon>
        <taxon>Bacilli</taxon>
        <taxon>Bacillales</taxon>
        <taxon>Bacillaceae</taxon>
        <taxon>Peribacillus</taxon>
    </lineage>
</organism>
<protein>
    <submittedName>
        <fullName evidence="1">DUF600 family protein</fullName>
    </submittedName>
</protein>
<dbReference type="Pfam" id="PF04634">
    <property type="entry name" value="YezG-like"/>
    <property type="match status" value="1"/>
</dbReference>
<dbReference type="SUPFAM" id="SSF160424">
    <property type="entry name" value="BH3703-like"/>
    <property type="match status" value="1"/>
</dbReference>
<dbReference type="EMBL" id="RYZZ01000001">
    <property type="protein sequence ID" value="RUQ32761.1"/>
    <property type="molecule type" value="Genomic_DNA"/>
</dbReference>
<dbReference type="Proteomes" id="UP000267430">
    <property type="component" value="Unassembled WGS sequence"/>
</dbReference>
<dbReference type="OrthoDB" id="1633905at2"/>
<evidence type="ECO:0000313" key="2">
    <source>
        <dbReference type="Proteomes" id="UP000267430"/>
    </source>
</evidence>
<dbReference type="Gene3D" id="3.30.500.20">
    <property type="entry name" value="BH3703-like domains"/>
    <property type="match status" value="1"/>
</dbReference>
<proteinExistence type="predicted"/>
<keyword evidence="2" id="KW-1185">Reference proteome</keyword>
<accession>A0A3S0UJ46</accession>
<gene>
    <name evidence="1" type="ORF">ELQ35_01350</name>
</gene>
<dbReference type="InterPro" id="IPR006728">
    <property type="entry name" value="YezG-like"/>
</dbReference>
<comment type="caution">
    <text evidence="1">The sequence shown here is derived from an EMBL/GenBank/DDBJ whole genome shotgun (WGS) entry which is preliminary data.</text>
</comment>
<reference evidence="1 2" key="1">
    <citation type="submission" date="2018-12" db="EMBL/GenBank/DDBJ databases">
        <title>Bacillus chawlae sp. nov., Bacillus glennii sp. nov., and Bacillus saganii sp. nov. Isolated from the Vehicle Assembly Building at Kennedy Space Center where the Viking Spacecraft were Assembled.</title>
        <authorList>
            <person name="Seuylemezian A."/>
            <person name="Vaishampayan P."/>
        </authorList>
    </citation>
    <scope>NUCLEOTIDE SEQUENCE [LARGE SCALE GENOMIC DNA]</scope>
    <source>
        <strain evidence="1 2">L5</strain>
    </source>
</reference>
<dbReference type="RefSeq" id="WP_126863052.1">
    <property type="nucleotide sequence ID" value="NZ_JAUSTX010000003.1"/>
</dbReference>
<name>A0A3S0UJ46_9BACI</name>